<proteinExistence type="predicted"/>
<protein>
    <submittedName>
        <fullName evidence="1">Uncharacterized protein</fullName>
    </submittedName>
</protein>
<organism evidence="1">
    <name type="scientific">Arundo donax</name>
    <name type="common">Giant reed</name>
    <name type="synonym">Donax arundinaceus</name>
    <dbReference type="NCBI Taxonomy" id="35708"/>
    <lineage>
        <taxon>Eukaryota</taxon>
        <taxon>Viridiplantae</taxon>
        <taxon>Streptophyta</taxon>
        <taxon>Embryophyta</taxon>
        <taxon>Tracheophyta</taxon>
        <taxon>Spermatophyta</taxon>
        <taxon>Magnoliopsida</taxon>
        <taxon>Liliopsida</taxon>
        <taxon>Poales</taxon>
        <taxon>Poaceae</taxon>
        <taxon>PACMAD clade</taxon>
        <taxon>Arundinoideae</taxon>
        <taxon>Arundineae</taxon>
        <taxon>Arundo</taxon>
    </lineage>
</organism>
<dbReference type="EMBL" id="GBRH01264370">
    <property type="protein sequence ID" value="JAD33525.1"/>
    <property type="molecule type" value="Transcribed_RNA"/>
</dbReference>
<name>A0A0A8Z9V9_ARUDO</name>
<dbReference type="AlphaFoldDB" id="A0A0A8Z9V9"/>
<evidence type="ECO:0000313" key="1">
    <source>
        <dbReference type="EMBL" id="JAD33525.1"/>
    </source>
</evidence>
<reference evidence="1" key="1">
    <citation type="submission" date="2014-09" db="EMBL/GenBank/DDBJ databases">
        <authorList>
            <person name="Magalhaes I.L.F."/>
            <person name="Oliveira U."/>
            <person name="Santos F.R."/>
            <person name="Vidigal T.H.D.A."/>
            <person name="Brescovit A.D."/>
            <person name="Santos A.J."/>
        </authorList>
    </citation>
    <scope>NUCLEOTIDE SEQUENCE</scope>
    <source>
        <tissue evidence="1">Shoot tissue taken approximately 20 cm above the soil surface</tissue>
    </source>
</reference>
<sequence>MLQSSKSNHVRYLDAYYINSSQMHVQYKNTTPA</sequence>
<accession>A0A0A8Z9V9</accession>
<reference evidence="1" key="2">
    <citation type="journal article" date="2015" name="Data Brief">
        <title>Shoot transcriptome of the giant reed, Arundo donax.</title>
        <authorList>
            <person name="Barrero R.A."/>
            <person name="Guerrero F.D."/>
            <person name="Moolhuijzen P."/>
            <person name="Goolsby J.A."/>
            <person name="Tidwell J."/>
            <person name="Bellgard S.E."/>
            <person name="Bellgard M.I."/>
        </authorList>
    </citation>
    <scope>NUCLEOTIDE SEQUENCE</scope>
    <source>
        <tissue evidence="1">Shoot tissue taken approximately 20 cm above the soil surface</tissue>
    </source>
</reference>